<comment type="caution">
    <text evidence="2">The sequence shown here is derived from an EMBL/GenBank/DDBJ whole genome shotgun (WGS) entry which is preliminary data.</text>
</comment>
<keyword evidence="1" id="KW-0472">Membrane</keyword>
<accession>A0AAD4E2R6</accession>
<protein>
    <submittedName>
        <fullName evidence="2">Uncharacterized protein</fullName>
    </submittedName>
</protein>
<name>A0AAD4E2R6_9AGAM</name>
<reference evidence="2" key="1">
    <citation type="journal article" date="2020" name="New Phytol.">
        <title>Comparative genomics reveals dynamic genome evolution in host specialist ectomycorrhizal fungi.</title>
        <authorList>
            <person name="Lofgren L.A."/>
            <person name="Nguyen N.H."/>
            <person name="Vilgalys R."/>
            <person name="Ruytinx J."/>
            <person name="Liao H.L."/>
            <person name="Branco S."/>
            <person name="Kuo A."/>
            <person name="LaButti K."/>
            <person name="Lipzen A."/>
            <person name="Andreopoulos W."/>
            <person name="Pangilinan J."/>
            <person name="Riley R."/>
            <person name="Hundley H."/>
            <person name="Na H."/>
            <person name="Barry K."/>
            <person name="Grigoriev I.V."/>
            <person name="Stajich J.E."/>
            <person name="Kennedy P.G."/>
        </authorList>
    </citation>
    <scope>NUCLEOTIDE SEQUENCE</scope>
    <source>
        <strain evidence="2">FC203</strain>
    </source>
</reference>
<dbReference type="AlphaFoldDB" id="A0AAD4E2R6"/>
<organism evidence="2 3">
    <name type="scientific">Suillus fuscotomentosus</name>
    <dbReference type="NCBI Taxonomy" id="1912939"/>
    <lineage>
        <taxon>Eukaryota</taxon>
        <taxon>Fungi</taxon>
        <taxon>Dikarya</taxon>
        <taxon>Basidiomycota</taxon>
        <taxon>Agaricomycotina</taxon>
        <taxon>Agaricomycetes</taxon>
        <taxon>Agaricomycetidae</taxon>
        <taxon>Boletales</taxon>
        <taxon>Suillineae</taxon>
        <taxon>Suillaceae</taxon>
        <taxon>Suillus</taxon>
    </lineage>
</organism>
<keyword evidence="3" id="KW-1185">Reference proteome</keyword>
<gene>
    <name evidence="2" type="ORF">F5891DRAFT_1043312</name>
</gene>
<proteinExistence type="predicted"/>
<dbReference type="RefSeq" id="XP_041224236.1">
    <property type="nucleotide sequence ID" value="XM_041362133.1"/>
</dbReference>
<feature type="transmembrane region" description="Helical" evidence="1">
    <location>
        <begin position="12"/>
        <end position="35"/>
    </location>
</feature>
<keyword evidence="1" id="KW-0812">Transmembrane</keyword>
<evidence type="ECO:0000313" key="3">
    <source>
        <dbReference type="Proteomes" id="UP001195769"/>
    </source>
</evidence>
<dbReference type="EMBL" id="JABBWK010000038">
    <property type="protein sequence ID" value="KAG1898660.1"/>
    <property type="molecule type" value="Genomic_DNA"/>
</dbReference>
<sequence length="82" mass="8752">MALPATGSERPCVARSFLAVMELLMSVRIPIPVAWSSMLLLVDNRGLLAVVLRLFLVDGPTVGTTALGLWVPPSAIVRLLVV</sequence>
<evidence type="ECO:0000256" key="1">
    <source>
        <dbReference type="SAM" id="Phobius"/>
    </source>
</evidence>
<dbReference type="Proteomes" id="UP001195769">
    <property type="component" value="Unassembled WGS sequence"/>
</dbReference>
<evidence type="ECO:0000313" key="2">
    <source>
        <dbReference type="EMBL" id="KAG1898660.1"/>
    </source>
</evidence>
<dbReference type="GeneID" id="64656431"/>
<feature type="transmembrane region" description="Helical" evidence="1">
    <location>
        <begin position="47"/>
        <end position="71"/>
    </location>
</feature>
<keyword evidence="1" id="KW-1133">Transmembrane helix</keyword>